<protein>
    <submittedName>
        <fullName evidence="1">Uncharacterized protein</fullName>
    </submittedName>
</protein>
<evidence type="ECO:0000313" key="1">
    <source>
        <dbReference type="EMBL" id="KKM90556.1"/>
    </source>
</evidence>
<comment type="caution">
    <text evidence="1">The sequence shown here is derived from an EMBL/GenBank/DDBJ whole genome shotgun (WGS) entry which is preliminary data.</text>
</comment>
<accession>A0A0F9LTX3</accession>
<gene>
    <name evidence="1" type="ORF">LCGC14_1237510</name>
</gene>
<organism evidence="1">
    <name type="scientific">marine sediment metagenome</name>
    <dbReference type="NCBI Taxonomy" id="412755"/>
    <lineage>
        <taxon>unclassified sequences</taxon>
        <taxon>metagenomes</taxon>
        <taxon>ecological metagenomes</taxon>
    </lineage>
</organism>
<reference evidence="1" key="1">
    <citation type="journal article" date="2015" name="Nature">
        <title>Complex archaea that bridge the gap between prokaryotes and eukaryotes.</title>
        <authorList>
            <person name="Spang A."/>
            <person name="Saw J.H."/>
            <person name="Jorgensen S.L."/>
            <person name="Zaremba-Niedzwiedzka K."/>
            <person name="Martijn J."/>
            <person name="Lind A.E."/>
            <person name="van Eijk R."/>
            <person name="Schleper C."/>
            <person name="Guy L."/>
            <person name="Ettema T.J."/>
        </authorList>
    </citation>
    <scope>NUCLEOTIDE SEQUENCE</scope>
</reference>
<proteinExistence type="predicted"/>
<dbReference type="AlphaFoldDB" id="A0A0F9LTX3"/>
<name>A0A0F9LTX3_9ZZZZ</name>
<dbReference type="EMBL" id="LAZR01006657">
    <property type="protein sequence ID" value="KKM90556.1"/>
    <property type="molecule type" value="Genomic_DNA"/>
</dbReference>
<sequence length="175" mass="19665">MIDVKNVRKFLDQKYPSGTLVHLGKRLLRTKAENDFHGSEGWKSPEIQTNAAECLPETYMDCAGMKVDSVTAKGGTGYVVDEQKVVRVCSESQIGDYRSDMQSRYPELVEKHNGYPVHVINCRTSGAKIDLTNTDKLAFIETEMPDIWVAVFEPMNVEQRLAVVGNIWNQLLAAK</sequence>